<organism evidence="11 12">
    <name type="scientific">Actinomadura namibiensis</name>
    <dbReference type="NCBI Taxonomy" id="182080"/>
    <lineage>
        <taxon>Bacteria</taxon>
        <taxon>Bacillati</taxon>
        <taxon>Actinomycetota</taxon>
        <taxon>Actinomycetes</taxon>
        <taxon>Streptosporangiales</taxon>
        <taxon>Thermomonosporaceae</taxon>
        <taxon>Actinomadura</taxon>
    </lineage>
</organism>
<dbReference type="AlphaFoldDB" id="A0A7W3LNB2"/>
<keyword evidence="8" id="KW-1015">Disulfide bond</keyword>
<dbReference type="GO" id="GO:0006508">
    <property type="term" value="P:proteolysis"/>
    <property type="evidence" value="ECO:0007669"/>
    <property type="project" value="UniProtKB-KW"/>
</dbReference>
<comment type="similarity">
    <text evidence="1">Belongs to the peptidase M43B family.</text>
</comment>
<accession>A0A7W3LNB2</accession>
<name>A0A7W3LNB2_ACTNM</name>
<dbReference type="RefSeq" id="WP_246442673.1">
    <property type="nucleotide sequence ID" value="NZ_BAAALP010000004.1"/>
</dbReference>
<feature type="domain" description="Peptidase M43 pregnancy-associated plasma-A" evidence="10">
    <location>
        <begin position="230"/>
        <end position="313"/>
    </location>
</feature>
<dbReference type="Gene3D" id="3.40.390.10">
    <property type="entry name" value="Collagenase (Catalytic Domain)"/>
    <property type="match status" value="1"/>
</dbReference>
<evidence type="ECO:0000256" key="6">
    <source>
        <dbReference type="ARBA" id="ARBA00022833"/>
    </source>
</evidence>
<keyword evidence="4 9" id="KW-0732">Signal</keyword>
<dbReference type="GO" id="GO:0046872">
    <property type="term" value="F:metal ion binding"/>
    <property type="evidence" value="ECO:0007669"/>
    <property type="project" value="UniProtKB-KW"/>
</dbReference>
<evidence type="ECO:0000256" key="3">
    <source>
        <dbReference type="ARBA" id="ARBA00022723"/>
    </source>
</evidence>
<dbReference type="PANTHER" id="PTHR47466:SF1">
    <property type="entry name" value="METALLOPROTEASE MEP1 (AFU_ORTHOLOGUE AFUA_1G07730)-RELATED"/>
    <property type="match status" value="1"/>
</dbReference>
<keyword evidence="2" id="KW-0645">Protease</keyword>
<protein>
    <recommendedName>
        <fullName evidence="10">Peptidase M43 pregnancy-associated plasma-A domain-containing protein</fullName>
    </recommendedName>
</protein>
<keyword evidence="3" id="KW-0479">Metal-binding</keyword>
<comment type="caution">
    <text evidence="11">The sequence shown here is derived from an EMBL/GenBank/DDBJ whole genome shotgun (WGS) entry which is preliminary data.</text>
</comment>
<evidence type="ECO:0000313" key="11">
    <source>
        <dbReference type="EMBL" id="MBA8951301.1"/>
    </source>
</evidence>
<dbReference type="InterPro" id="IPR024079">
    <property type="entry name" value="MetalloPept_cat_dom_sf"/>
</dbReference>
<evidence type="ECO:0000256" key="9">
    <source>
        <dbReference type="SAM" id="SignalP"/>
    </source>
</evidence>
<keyword evidence="7" id="KW-0482">Metalloprotease</keyword>
<evidence type="ECO:0000313" key="12">
    <source>
        <dbReference type="Proteomes" id="UP000572680"/>
    </source>
</evidence>
<evidence type="ECO:0000256" key="2">
    <source>
        <dbReference type="ARBA" id="ARBA00022670"/>
    </source>
</evidence>
<gene>
    <name evidence="11" type="ORF">HNR61_002932</name>
</gene>
<evidence type="ECO:0000256" key="7">
    <source>
        <dbReference type="ARBA" id="ARBA00023049"/>
    </source>
</evidence>
<feature type="signal peptide" evidence="9">
    <location>
        <begin position="1"/>
        <end position="23"/>
    </location>
</feature>
<evidence type="ECO:0000256" key="4">
    <source>
        <dbReference type="ARBA" id="ARBA00022729"/>
    </source>
</evidence>
<evidence type="ECO:0000259" key="10">
    <source>
        <dbReference type="Pfam" id="PF05572"/>
    </source>
</evidence>
<keyword evidence="6" id="KW-0862">Zinc</keyword>
<sequence length="341" mass="37071">MERAKITAGCALAVTFCVMFVAAGDRSGGGTARPVAAGDDCARDGAAANARTRGGGPRRDHADLDRREVTAMLADLRARMRERLGTDDERAWEATRRRGGPIRIPVRFHVITDGGEGRVPREVVERQIATLNGTYGGERGGVDTGVRFHLTGYGVTDRPAWFHRPLRNESAMKRALHAGGPGTLNLYSAAVGTDMLGFSTFPQWYARRPANDGVVVDYRTLPGGPHRNYNHGFTAVHEIGHWLGLFHTFENGCEQPGDGIADTPYEAVPAEGCPPRDTCSQPGSDPVHNFMDYGWDDCMHEFTPDQARRIRGAWAAYRASGRNVRKDATGTRGARTVGGAR</sequence>
<evidence type="ECO:0000256" key="1">
    <source>
        <dbReference type="ARBA" id="ARBA00008721"/>
    </source>
</evidence>
<dbReference type="GO" id="GO:0008237">
    <property type="term" value="F:metallopeptidase activity"/>
    <property type="evidence" value="ECO:0007669"/>
    <property type="project" value="UniProtKB-KW"/>
</dbReference>
<dbReference type="InterPro" id="IPR008754">
    <property type="entry name" value="Peptidase_M43"/>
</dbReference>
<proteinExistence type="inferred from homology"/>
<keyword evidence="12" id="KW-1185">Reference proteome</keyword>
<evidence type="ECO:0000256" key="8">
    <source>
        <dbReference type="ARBA" id="ARBA00023157"/>
    </source>
</evidence>
<dbReference type="CDD" id="cd04275">
    <property type="entry name" value="ZnMc_pappalysin_like"/>
    <property type="match status" value="1"/>
</dbReference>
<dbReference type="SUPFAM" id="SSF55486">
    <property type="entry name" value="Metalloproteases ('zincins'), catalytic domain"/>
    <property type="match status" value="1"/>
</dbReference>
<keyword evidence="5" id="KW-0378">Hydrolase</keyword>
<dbReference type="Pfam" id="PF05572">
    <property type="entry name" value="Peptidase_M43"/>
    <property type="match status" value="1"/>
</dbReference>
<dbReference type="Proteomes" id="UP000572680">
    <property type="component" value="Unassembled WGS sequence"/>
</dbReference>
<dbReference type="EMBL" id="JACJIA010000003">
    <property type="protein sequence ID" value="MBA8951301.1"/>
    <property type="molecule type" value="Genomic_DNA"/>
</dbReference>
<dbReference type="PANTHER" id="PTHR47466">
    <property type="match status" value="1"/>
</dbReference>
<evidence type="ECO:0000256" key="5">
    <source>
        <dbReference type="ARBA" id="ARBA00022801"/>
    </source>
</evidence>
<reference evidence="11 12" key="1">
    <citation type="submission" date="2020-08" db="EMBL/GenBank/DDBJ databases">
        <title>Genomic Encyclopedia of Type Strains, Phase IV (KMG-IV): sequencing the most valuable type-strain genomes for metagenomic binning, comparative biology and taxonomic classification.</title>
        <authorList>
            <person name="Goeker M."/>
        </authorList>
    </citation>
    <scope>NUCLEOTIDE SEQUENCE [LARGE SCALE GENOMIC DNA]</scope>
    <source>
        <strain evidence="11 12">DSM 44197</strain>
    </source>
</reference>
<feature type="chain" id="PRO_5039500828" description="Peptidase M43 pregnancy-associated plasma-A domain-containing protein" evidence="9">
    <location>
        <begin position="24"/>
        <end position="341"/>
    </location>
</feature>